<proteinExistence type="predicted"/>
<reference evidence="1 2" key="1">
    <citation type="journal article" date="2021" name="BMC Biol.">
        <title>Horizontally acquired antibacterial genes associated with adaptive radiation of ladybird beetles.</title>
        <authorList>
            <person name="Li H.S."/>
            <person name="Tang X.F."/>
            <person name="Huang Y.H."/>
            <person name="Xu Z.Y."/>
            <person name="Chen M.L."/>
            <person name="Du X.Y."/>
            <person name="Qiu B.Y."/>
            <person name="Chen P.T."/>
            <person name="Zhang W."/>
            <person name="Slipinski A."/>
            <person name="Escalona H.E."/>
            <person name="Waterhouse R.M."/>
            <person name="Zwick A."/>
            <person name="Pang H."/>
        </authorList>
    </citation>
    <scope>NUCLEOTIDE SEQUENCE [LARGE SCALE GENOMIC DNA]</scope>
    <source>
        <strain evidence="1">SYSU2018</strain>
    </source>
</reference>
<dbReference type="EMBL" id="JABFTP020000124">
    <property type="protein sequence ID" value="KAL3279026.1"/>
    <property type="molecule type" value="Genomic_DNA"/>
</dbReference>
<evidence type="ECO:0000313" key="2">
    <source>
        <dbReference type="Proteomes" id="UP001516400"/>
    </source>
</evidence>
<keyword evidence="2" id="KW-1185">Reference proteome</keyword>
<sequence length="194" mass="22235">MKLRSYWVMMIGILSVLMNTTWAWEIIVERMLDYLFCKYSRARIVVTGDLNVHFGSGDGDSTRLCDLTAAFSLKKMISVPTRRKNCIDNIFINFASEVSEANSLSTTEFNHSAVTLKVKIPLLVQIGHKKKSCRPITSEGLFNYFGLSWDFVRDDALDVNIKSDRFMQILKTNFEIAFPMKTYNVKDSSYVDLV</sequence>
<evidence type="ECO:0008006" key="3">
    <source>
        <dbReference type="Google" id="ProtNLM"/>
    </source>
</evidence>
<dbReference type="Proteomes" id="UP001516400">
    <property type="component" value="Unassembled WGS sequence"/>
</dbReference>
<protein>
    <recommendedName>
        <fullName evidence="3">Endonuclease/exonuclease/phosphatase domain-containing protein</fullName>
    </recommendedName>
</protein>
<dbReference type="AlphaFoldDB" id="A0ABD2NKX1"/>
<accession>A0ABD2NKX1</accession>
<name>A0ABD2NKX1_9CUCU</name>
<comment type="caution">
    <text evidence="1">The sequence shown here is derived from an EMBL/GenBank/DDBJ whole genome shotgun (WGS) entry which is preliminary data.</text>
</comment>
<evidence type="ECO:0000313" key="1">
    <source>
        <dbReference type="EMBL" id="KAL3279026.1"/>
    </source>
</evidence>
<organism evidence="1 2">
    <name type="scientific">Cryptolaemus montrouzieri</name>
    <dbReference type="NCBI Taxonomy" id="559131"/>
    <lineage>
        <taxon>Eukaryota</taxon>
        <taxon>Metazoa</taxon>
        <taxon>Ecdysozoa</taxon>
        <taxon>Arthropoda</taxon>
        <taxon>Hexapoda</taxon>
        <taxon>Insecta</taxon>
        <taxon>Pterygota</taxon>
        <taxon>Neoptera</taxon>
        <taxon>Endopterygota</taxon>
        <taxon>Coleoptera</taxon>
        <taxon>Polyphaga</taxon>
        <taxon>Cucujiformia</taxon>
        <taxon>Coccinelloidea</taxon>
        <taxon>Coccinellidae</taxon>
        <taxon>Scymninae</taxon>
        <taxon>Scymnini</taxon>
        <taxon>Cryptolaemus</taxon>
    </lineage>
</organism>
<gene>
    <name evidence="1" type="ORF">HHI36_016541</name>
</gene>